<evidence type="ECO:0008006" key="6">
    <source>
        <dbReference type="Google" id="ProtNLM"/>
    </source>
</evidence>
<reference evidence="3 4" key="2">
    <citation type="journal article" date="2016" name="Infect. Immun.">
        <title>Helicobacter saguini, a Novel Helicobacter Isolated from Cotton-Top Tamarins with Ulcerative Colitis, Has Proinflammatory Properties and Induces Typhlocolitis and Dysplasia in Gnotobiotic IL-10-/- Mice.</title>
        <authorList>
            <person name="Shen Z."/>
            <person name="Mannion A."/>
            <person name="Whary M.T."/>
            <person name="Muthupalani S."/>
            <person name="Sheh A."/>
            <person name="Feng Y."/>
            <person name="Gong G."/>
            <person name="Vandamme P."/>
            <person name="Holcombe H.R."/>
            <person name="Paster B.J."/>
            <person name="Fox J.G."/>
        </authorList>
    </citation>
    <scope>NUCLEOTIDE SEQUENCE [LARGE SCALE GENOMIC DNA]</scope>
    <source>
        <strain evidence="3 4">MIT 97-6194</strain>
    </source>
</reference>
<dbReference type="RefSeq" id="WP_034570836.1">
    <property type="nucleotide sequence ID" value="NZ_JRMP02000001.1"/>
</dbReference>
<evidence type="ECO:0000313" key="2">
    <source>
        <dbReference type="EMBL" id="MWV68501.1"/>
    </source>
</evidence>
<comment type="caution">
    <text evidence="3">The sequence shown here is derived from an EMBL/GenBank/DDBJ whole genome shotgun (WGS) entry which is preliminary data.</text>
</comment>
<evidence type="ECO:0000313" key="4">
    <source>
        <dbReference type="Proteomes" id="UP000029714"/>
    </source>
</evidence>
<reference evidence="3" key="3">
    <citation type="submission" date="2018-04" db="EMBL/GenBank/DDBJ databases">
        <authorList>
            <person name="Sheh A."/>
            <person name="Shen Z."/>
            <person name="Mannion A.J."/>
            <person name="Fox J.G."/>
        </authorList>
    </citation>
    <scope>NUCLEOTIDE SEQUENCE</scope>
    <source>
        <strain evidence="3">MIT 97-6194</strain>
    </source>
</reference>
<keyword evidence="1" id="KW-1133">Transmembrane helix</keyword>
<dbReference type="Proteomes" id="UP000477070">
    <property type="component" value="Unassembled WGS sequence"/>
</dbReference>
<feature type="transmembrane region" description="Helical" evidence="1">
    <location>
        <begin position="80"/>
        <end position="99"/>
    </location>
</feature>
<keyword evidence="1" id="KW-0812">Transmembrane</keyword>
<proteinExistence type="predicted"/>
<dbReference type="Proteomes" id="UP000029714">
    <property type="component" value="Unassembled WGS sequence"/>
</dbReference>
<dbReference type="OrthoDB" id="5328491at2"/>
<evidence type="ECO:0000256" key="1">
    <source>
        <dbReference type="SAM" id="Phobius"/>
    </source>
</evidence>
<sequence length="151" mass="16646">MDSSAILMMLNDKLPKDNPLIMQTLNNELKALNDKQLSEVMQKITIANLKSPTKVFWLGSFLFGNLGVGRFMIGDNIIGGVRLALLIIYVLLGGAVEAYQDDAHAMLGASVLAIVFGLAVFIWWVADLFLVGKKLRNINLQKVQEIITSVK</sequence>
<keyword evidence="4" id="KW-1185">Reference proteome</keyword>
<feature type="transmembrane region" description="Helical" evidence="1">
    <location>
        <begin position="105"/>
        <end position="126"/>
    </location>
</feature>
<accession>A0A347VQS5</accession>
<keyword evidence="1" id="KW-0472">Membrane</keyword>
<dbReference type="STRING" id="1548018.LS64_03815"/>
<reference evidence="3 4" key="1">
    <citation type="journal article" date="2014" name="Genome Announc.">
        <title>Draft genome sequences of eight enterohepatic helicobacter species isolated from both laboratory and wild rodents.</title>
        <authorList>
            <person name="Sheh A."/>
            <person name="Shen Z."/>
            <person name="Fox J.G."/>
        </authorList>
    </citation>
    <scope>NUCLEOTIDE SEQUENCE [LARGE SCALE GENOMIC DNA]</scope>
    <source>
        <strain evidence="3 4">MIT 97-6194</strain>
    </source>
</reference>
<protein>
    <recommendedName>
        <fullName evidence="6">TM2 domain-containing protein</fullName>
    </recommendedName>
</protein>
<dbReference type="EMBL" id="QBIU01000001">
    <property type="protein sequence ID" value="MWV68501.1"/>
    <property type="molecule type" value="Genomic_DNA"/>
</dbReference>
<dbReference type="AlphaFoldDB" id="A0A347VQS5"/>
<evidence type="ECO:0000313" key="5">
    <source>
        <dbReference type="Proteomes" id="UP000477070"/>
    </source>
</evidence>
<dbReference type="EMBL" id="JRMP02000001">
    <property type="protein sequence ID" value="TLD95954.1"/>
    <property type="molecule type" value="Genomic_DNA"/>
</dbReference>
<organism evidence="3 4">
    <name type="scientific">Helicobacter saguini</name>
    <dbReference type="NCBI Taxonomy" id="1548018"/>
    <lineage>
        <taxon>Bacteria</taxon>
        <taxon>Pseudomonadati</taxon>
        <taxon>Campylobacterota</taxon>
        <taxon>Epsilonproteobacteria</taxon>
        <taxon>Campylobacterales</taxon>
        <taxon>Helicobacteraceae</taxon>
        <taxon>Helicobacter</taxon>
    </lineage>
</organism>
<evidence type="ECO:0000313" key="3">
    <source>
        <dbReference type="EMBL" id="TLD95954.1"/>
    </source>
</evidence>
<reference evidence="2 5" key="4">
    <citation type="submission" date="2019-12" db="EMBL/GenBank/DDBJ databases">
        <title>Multi-Generational Helicobacter saguini Isolates.</title>
        <authorList>
            <person name="Mannion A."/>
            <person name="Shen Z."/>
            <person name="Fox J.G."/>
        </authorList>
    </citation>
    <scope>NUCLEOTIDE SEQUENCE [LARGE SCALE GENOMIC DNA]</scope>
    <source>
        <strain evidence="2">16-048</strain>
        <strain evidence="5">16-048 (F4)</strain>
    </source>
</reference>
<gene>
    <name evidence="2" type="ORF">DCO61_00250</name>
    <name evidence="3" type="ORF">LS64_000915</name>
</gene>
<name>A0A347VQS5_9HELI</name>